<dbReference type="CDD" id="cd22160">
    <property type="entry name" value="F-box_AtFBL13-like"/>
    <property type="match status" value="1"/>
</dbReference>
<dbReference type="InterPro" id="IPR055411">
    <property type="entry name" value="LRR_FXL15/At3g58940/PEG3-like"/>
</dbReference>
<dbReference type="InterPro" id="IPR036047">
    <property type="entry name" value="F-box-like_dom_sf"/>
</dbReference>
<dbReference type="Pfam" id="PF08387">
    <property type="entry name" value="FBD"/>
    <property type="match status" value="1"/>
</dbReference>
<dbReference type="InterPro" id="IPR001810">
    <property type="entry name" value="F-box_dom"/>
</dbReference>
<sequence length="528" mass="60511">MSALGIENVSTIGPKAETKQWTLLSLLCFRTEGDFGCGFLCLLLLCLVWSGRVCGFWVGIGSVAKLKRWCWWLVRVGKLIIAKGVSSMAKQAKNEGVLDRISTLPDHILCHMLSFLPIKDAVRTSVLSPRWRYLFTFMSTLDLYDYRQFRGFTRKDFNDFKNFVDRLLLFPKQQVRLECFRVTENASDGDCPRLYGWICAVLSRGIKELVVSYGKTLRLPTLLFTCQSLVTLELDIPGDMKIPPDVSLPNLKSLNLSNFLFSDGLIFKLVSSCHVLEELYMEFVKLGRNITEVNIHNLSLKRMTLEFVLVNRNKDYKMVINAPNLEYFKFYDMLADGYRVSSMNSLEHANIRVHQCPEYAIYDVNRERAATNLLQAIRNVKCLYLLITHAETLIPMGPEPVFAFHKLVQLKFVNETEAWVGTWILEFLHCVPNLEILHLALDAASEGIKPLAENVPSCVSFHLTEIRVSRFVGDEPMFQMISFFLKHATVLETLIIAMKYLTETEELSITKRLLELPRNSRSCQVITE</sequence>
<dbReference type="InterPro" id="IPR050232">
    <property type="entry name" value="FBL13/AtMIF1-like"/>
</dbReference>
<dbReference type="SUPFAM" id="SSF52058">
    <property type="entry name" value="L domain-like"/>
    <property type="match status" value="1"/>
</dbReference>
<dbReference type="InterPro" id="IPR053781">
    <property type="entry name" value="F-box_AtFBL13-like"/>
</dbReference>
<keyword evidence="3" id="KW-1185">Reference proteome</keyword>
<dbReference type="SUPFAM" id="SSF81383">
    <property type="entry name" value="F-box domain"/>
    <property type="match status" value="1"/>
</dbReference>
<evidence type="ECO:0000259" key="1">
    <source>
        <dbReference type="PROSITE" id="PS50181"/>
    </source>
</evidence>
<dbReference type="SMART" id="SM00256">
    <property type="entry name" value="FBOX"/>
    <property type="match status" value="1"/>
</dbReference>
<dbReference type="EMBL" id="SMMG02000001">
    <property type="protein sequence ID" value="KAA3486814.1"/>
    <property type="molecule type" value="Genomic_DNA"/>
</dbReference>
<dbReference type="Gene3D" id="1.20.1280.50">
    <property type="match status" value="1"/>
</dbReference>
<feature type="domain" description="F-box" evidence="1">
    <location>
        <begin position="98"/>
        <end position="147"/>
    </location>
</feature>
<organism evidence="2 3">
    <name type="scientific">Gossypium australe</name>
    <dbReference type="NCBI Taxonomy" id="47621"/>
    <lineage>
        <taxon>Eukaryota</taxon>
        <taxon>Viridiplantae</taxon>
        <taxon>Streptophyta</taxon>
        <taxon>Embryophyta</taxon>
        <taxon>Tracheophyta</taxon>
        <taxon>Spermatophyta</taxon>
        <taxon>Magnoliopsida</taxon>
        <taxon>eudicotyledons</taxon>
        <taxon>Gunneridae</taxon>
        <taxon>Pentapetalae</taxon>
        <taxon>rosids</taxon>
        <taxon>malvids</taxon>
        <taxon>Malvales</taxon>
        <taxon>Malvaceae</taxon>
        <taxon>Malvoideae</taxon>
        <taxon>Gossypium</taxon>
    </lineage>
</organism>
<dbReference type="AlphaFoldDB" id="A0A5B6X0I8"/>
<name>A0A5B6X0I8_9ROSI</name>
<comment type="caution">
    <text evidence="2">The sequence shown here is derived from an EMBL/GenBank/DDBJ whole genome shotgun (WGS) entry which is preliminary data.</text>
</comment>
<protein>
    <submittedName>
        <fullName evidence="2">F-box/LRR-repeat protein</fullName>
    </submittedName>
</protein>
<dbReference type="Pfam" id="PF24758">
    <property type="entry name" value="LRR_At5g56370"/>
    <property type="match status" value="1"/>
</dbReference>
<dbReference type="Gene3D" id="3.80.10.10">
    <property type="entry name" value="Ribonuclease Inhibitor"/>
    <property type="match status" value="1"/>
</dbReference>
<proteinExistence type="predicted"/>
<gene>
    <name evidence="2" type="ORF">EPI10_030687</name>
</gene>
<dbReference type="Proteomes" id="UP000325315">
    <property type="component" value="Unassembled WGS sequence"/>
</dbReference>
<dbReference type="PANTHER" id="PTHR31900">
    <property type="entry name" value="F-BOX/RNI SUPERFAMILY PROTEIN-RELATED"/>
    <property type="match status" value="1"/>
</dbReference>
<dbReference type="InterPro" id="IPR006566">
    <property type="entry name" value="FBD"/>
</dbReference>
<accession>A0A5B6X0I8</accession>
<evidence type="ECO:0000313" key="3">
    <source>
        <dbReference type="Proteomes" id="UP000325315"/>
    </source>
</evidence>
<dbReference type="Pfam" id="PF00646">
    <property type="entry name" value="F-box"/>
    <property type="match status" value="1"/>
</dbReference>
<dbReference type="SMART" id="SM00579">
    <property type="entry name" value="FBD"/>
    <property type="match status" value="1"/>
</dbReference>
<dbReference type="InterPro" id="IPR032675">
    <property type="entry name" value="LRR_dom_sf"/>
</dbReference>
<reference evidence="3" key="1">
    <citation type="journal article" date="2019" name="Plant Biotechnol. J.">
        <title>Genome sequencing of the Australian wild diploid species Gossypium australe highlights disease resistance and delayed gland morphogenesis.</title>
        <authorList>
            <person name="Cai Y."/>
            <person name="Cai X."/>
            <person name="Wang Q."/>
            <person name="Wang P."/>
            <person name="Zhang Y."/>
            <person name="Cai C."/>
            <person name="Xu Y."/>
            <person name="Wang K."/>
            <person name="Zhou Z."/>
            <person name="Wang C."/>
            <person name="Geng S."/>
            <person name="Li B."/>
            <person name="Dong Q."/>
            <person name="Hou Y."/>
            <person name="Wang H."/>
            <person name="Ai P."/>
            <person name="Liu Z."/>
            <person name="Yi F."/>
            <person name="Sun M."/>
            <person name="An G."/>
            <person name="Cheng J."/>
            <person name="Zhang Y."/>
            <person name="Shi Q."/>
            <person name="Xie Y."/>
            <person name="Shi X."/>
            <person name="Chang Y."/>
            <person name="Huang F."/>
            <person name="Chen Y."/>
            <person name="Hong S."/>
            <person name="Mi L."/>
            <person name="Sun Q."/>
            <person name="Zhang L."/>
            <person name="Zhou B."/>
            <person name="Peng R."/>
            <person name="Zhang X."/>
            <person name="Liu F."/>
        </authorList>
    </citation>
    <scope>NUCLEOTIDE SEQUENCE [LARGE SCALE GENOMIC DNA]</scope>
    <source>
        <strain evidence="3">cv. PA1801</strain>
    </source>
</reference>
<dbReference type="PANTHER" id="PTHR31900:SF27">
    <property type="entry name" value="FBD DOMAIN-CONTAINING PROTEIN"/>
    <property type="match status" value="1"/>
</dbReference>
<dbReference type="OrthoDB" id="594804at2759"/>
<evidence type="ECO:0000313" key="2">
    <source>
        <dbReference type="EMBL" id="KAA3486814.1"/>
    </source>
</evidence>
<dbReference type="PROSITE" id="PS50181">
    <property type="entry name" value="FBOX"/>
    <property type="match status" value="1"/>
</dbReference>